<name>A0A067C184_SAPPC</name>
<dbReference type="KEGG" id="spar:SPRG_14446"/>
<evidence type="ECO:0000256" key="1">
    <source>
        <dbReference type="SAM" id="MobiDB-lite"/>
    </source>
</evidence>
<gene>
    <name evidence="2" type="ORF">SPRG_14446</name>
</gene>
<feature type="region of interest" description="Disordered" evidence="1">
    <location>
        <begin position="53"/>
        <end position="93"/>
    </location>
</feature>
<evidence type="ECO:0000313" key="2">
    <source>
        <dbReference type="EMBL" id="KDO20311.1"/>
    </source>
</evidence>
<proteinExistence type="predicted"/>
<organism evidence="2 3">
    <name type="scientific">Saprolegnia parasitica (strain CBS 223.65)</name>
    <dbReference type="NCBI Taxonomy" id="695850"/>
    <lineage>
        <taxon>Eukaryota</taxon>
        <taxon>Sar</taxon>
        <taxon>Stramenopiles</taxon>
        <taxon>Oomycota</taxon>
        <taxon>Saprolegniomycetes</taxon>
        <taxon>Saprolegniales</taxon>
        <taxon>Saprolegniaceae</taxon>
        <taxon>Saprolegnia</taxon>
    </lineage>
</organism>
<dbReference type="Proteomes" id="UP000030745">
    <property type="component" value="Unassembled WGS sequence"/>
</dbReference>
<dbReference type="VEuPathDB" id="FungiDB:SPRG_14446"/>
<sequence length="147" mass="15995">MTKAMAGKGKAAVKAPPGASVDIEVLQKLQTAIGQPIKVNMIQDALKVIGRRKFDGETDESDDEDRPTAMQAATDRQATADPGAQRSTSQSATSNLAIKIAQTADDLVAAFKERTEWNRLLKIFSVNDPAAKVAVLRRKINRHLQRE</sequence>
<reference evidence="2 3" key="1">
    <citation type="journal article" date="2013" name="PLoS Genet.">
        <title>Distinctive expansion of potential virulence genes in the genome of the oomycete fish pathogen Saprolegnia parasitica.</title>
        <authorList>
            <person name="Jiang R.H."/>
            <person name="de Bruijn I."/>
            <person name="Haas B.J."/>
            <person name="Belmonte R."/>
            <person name="Lobach L."/>
            <person name="Christie J."/>
            <person name="van den Ackerveken G."/>
            <person name="Bottin A."/>
            <person name="Bulone V."/>
            <person name="Diaz-Moreno S.M."/>
            <person name="Dumas B."/>
            <person name="Fan L."/>
            <person name="Gaulin E."/>
            <person name="Govers F."/>
            <person name="Grenville-Briggs L.J."/>
            <person name="Horner N.R."/>
            <person name="Levin J.Z."/>
            <person name="Mammella M."/>
            <person name="Meijer H.J."/>
            <person name="Morris P."/>
            <person name="Nusbaum C."/>
            <person name="Oome S."/>
            <person name="Phillips A.J."/>
            <person name="van Rooyen D."/>
            <person name="Rzeszutek E."/>
            <person name="Saraiva M."/>
            <person name="Secombes C.J."/>
            <person name="Seidl M.F."/>
            <person name="Snel B."/>
            <person name="Stassen J.H."/>
            <person name="Sykes S."/>
            <person name="Tripathy S."/>
            <person name="van den Berg H."/>
            <person name="Vega-Arreguin J.C."/>
            <person name="Wawra S."/>
            <person name="Young S.K."/>
            <person name="Zeng Q."/>
            <person name="Dieguez-Uribeondo J."/>
            <person name="Russ C."/>
            <person name="Tyler B.M."/>
            <person name="van West P."/>
        </authorList>
    </citation>
    <scope>NUCLEOTIDE SEQUENCE [LARGE SCALE GENOMIC DNA]</scope>
    <source>
        <strain evidence="2 3">CBS 223.65</strain>
    </source>
</reference>
<keyword evidence="3" id="KW-1185">Reference proteome</keyword>
<accession>A0A067C184</accession>
<dbReference type="RefSeq" id="XP_012208980.1">
    <property type="nucleotide sequence ID" value="XM_012353590.1"/>
</dbReference>
<dbReference type="GeneID" id="24136251"/>
<dbReference type="EMBL" id="KK583316">
    <property type="protein sequence ID" value="KDO20311.1"/>
    <property type="molecule type" value="Genomic_DNA"/>
</dbReference>
<dbReference type="AlphaFoldDB" id="A0A067C184"/>
<protein>
    <submittedName>
        <fullName evidence="2">Uncharacterized protein</fullName>
    </submittedName>
</protein>
<evidence type="ECO:0000313" key="3">
    <source>
        <dbReference type="Proteomes" id="UP000030745"/>
    </source>
</evidence>